<comment type="caution">
    <text evidence="1">The sequence shown here is derived from an EMBL/GenBank/DDBJ whole genome shotgun (WGS) entry which is preliminary data.</text>
</comment>
<organism evidence="1 2">
    <name type="scientific">Funneliformis geosporum</name>
    <dbReference type="NCBI Taxonomy" id="1117311"/>
    <lineage>
        <taxon>Eukaryota</taxon>
        <taxon>Fungi</taxon>
        <taxon>Fungi incertae sedis</taxon>
        <taxon>Mucoromycota</taxon>
        <taxon>Glomeromycotina</taxon>
        <taxon>Glomeromycetes</taxon>
        <taxon>Glomerales</taxon>
        <taxon>Glomeraceae</taxon>
        <taxon>Funneliformis</taxon>
    </lineage>
</organism>
<gene>
    <name evidence="1" type="ORF">FWILDA_LOCUS7134</name>
</gene>
<sequence>MNKTDIIIDTDIAQNKTINNLYISTNTTMKNPRNNSQNKNWKTIIKKTKDLNSILQPKKTQDRQIIIDSNNDKSESDSSDIPKTLKINAYDTINILYNKNEIEENDRKKENQESIDTIMEAYDKKHGFAIIKKQLIRLENGSIKHHSFGYEFGDHYQSKKLIDINKHQDCKSKCQQANFNYPKNSQNIVLTTFNNLHNYMLFPNNEEYSTKY</sequence>
<accession>A0A9W4SNF2</accession>
<reference evidence="1" key="1">
    <citation type="submission" date="2022-08" db="EMBL/GenBank/DDBJ databases">
        <authorList>
            <person name="Kallberg Y."/>
            <person name="Tangrot J."/>
            <person name="Rosling A."/>
        </authorList>
    </citation>
    <scope>NUCLEOTIDE SEQUENCE</scope>
    <source>
        <strain evidence="1">Wild A</strain>
    </source>
</reference>
<evidence type="ECO:0000313" key="1">
    <source>
        <dbReference type="EMBL" id="CAI2175519.1"/>
    </source>
</evidence>
<protein>
    <submittedName>
        <fullName evidence="1">5497_t:CDS:1</fullName>
    </submittedName>
</protein>
<proteinExistence type="predicted"/>
<name>A0A9W4SNF2_9GLOM</name>
<evidence type="ECO:0000313" key="2">
    <source>
        <dbReference type="Proteomes" id="UP001153678"/>
    </source>
</evidence>
<dbReference type="AlphaFoldDB" id="A0A9W4SNF2"/>
<keyword evidence="2" id="KW-1185">Reference proteome</keyword>
<dbReference type="EMBL" id="CAMKVN010001375">
    <property type="protein sequence ID" value="CAI2175519.1"/>
    <property type="molecule type" value="Genomic_DNA"/>
</dbReference>
<dbReference type="Proteomes" id="UP001153678">
    <property type="component" value="Unassembled WGS sequence"/>
</dbReference>